<dbReference type="KEGG" id="kphy:AOZ06_22130"/>
<dbReference type="PANTHER" id="PTHR45527:SF1">
    <property type="entry name" value="FATTY ACID SYNTHASE"/>
    <property type="match status" value="1"/>
</dbReference>
<dbReference type="GO" id="GO:0043041">
    <property type="term" value="P:amino acid activation for nonribosomal peptide biosynthetic process"/>
    <property type="evidence" value="ECO:0007669"/>
    <property type="project" value="TreeGrafter"/>
</dbReference>
<dbReference type="AlphaFoldDB" id="A0A0N9IEP1"/>
<evidence type="ECO:0000313" key="4">
    <source>
        <dbReference type="Proteomes" id="UP000063699"/>
    </source>
</evidence>
<feature type="domain" description="AMP-dependent synthetase/ligase" evidence="1">
    <location>
        <begin position="5"/>
        <end position="331"/>
    </location>
</feature>
<dbReference type="Pfam" id="PF13193">
    <property type="entry name" value="AMP-binding_C"/>
    <property type="match status" value="1"/>
</dbReference>
<dbReference type="Gene3D" id="3.30.300.30">
    <property type="match status" value="1"/>
</dbReference>
<dbReference type="Proteomes" id="UP000063699">
    <property type="component" value="Chromosome"/>
</dbReference>
<dbReference type="InterPro" id="IPR020845">
    <property type="entry name" value="AMP-binding_CS"/>
</dbReference>
<dbReference type="GO" id="GO:0044550">
    <property type="term" value="P:secondary metabolite biosynthetic process"/>
    <property type="evidence" value="ECO:0007669"/>
    <property type="project" value="TreeGrafter"/>
</dbReference>
<feature type="domain" description="AMP-binding enzyme C-terminal" evidence="2">
    <location>
        <begin position="387"/>
        <end position="461"/>
    </location>
</feature>
<dbReference type="SUPFAM" id="SSF56801">
    <property type="entry name" value="Acetyl-CoA synthetase-like"/>
    <property type="match status" value="1"/>
</dbReference>
<dbReference type="InterPro" id="IPR025110">
    <property type="entry name" value="AMP-bd_C"/>
</dbReference>
<evidence type="ECO:0008006" key="5">
    <source>
        <dbReference type="Google" id="ProtNLM"/>
    </source>
</evidence>
<dbReference type="STRING" id="860235.AOZ06_22130"/>
<dbReference type="InterPro" id="IPR045851">
    <property type="entry name" value="AMP-bd_C_sf"/>
</dbReference>
<evidence type="ECO:0000313" key="3">
    <source>
        <dbReference type="EMBL" id="ALG14966.1"/>
    </source>
</evidence>
<name>A0A0N9IEP1_9PSEU</name>
<reference evidence="3 4" key="1">
    <citation type="submission" date="2015-07" db="EMBL/GenBank/DDBJ databases">
        <title>Genome sequencing of Kibdelosporangium phytohabitans.</title>
        <authorList>
            <person name="Qin S."/>
            <person name="Xing K."/>
        </authorList>
    </citation>
    <scope>NUCLEOTIDE SEQUENCE [LARGE SCALE GENOMIC DNA]</scope>
    <source>
        <strain evidence="3 4">KLBMP1111</strain>
    </source>
</reference>
<evidence type="ECO:0000259" key="1">
    <source>
        <dbReference type="Pfam" id="PF00501"/>
    </source>
</evidence>
<dbReference type="GO" id="GO:0005737">
    <property type="term" value="C:cytoplasm"/>
    <property type="evidence" value="ECO:0007669"/>
    <property type="project" value="TreeGrafter"/>
</dbReference>
<keyword evidence="4" id="KW-1185">Reference proteome</keyword>
<organism evidence="3 4">
    <name type="scientific">Kibdelosporangium phytohabitans</name>
    <dbReference type="NCBI Taxonomy" id="860235"/>
    <lineage>
        <taxon>Bacteria</taxon>
        <taxon>Bacillati</taxon>
        <taxon>Actinomycetota</taxon>
        <taxon>Actinomycetes</taxon>
        <taxon>Pseudonocardiales</taxon>
        <taxon>Pseudonocardiaceae</taxon>
        <taxon>Kibdelosporangium</taxon>
    </lineage>
</organism>
<accession>A0A0N9IEP1</accession>
<protein>
    <recommendedName>
        <fullName evidence="5">Fatty acid--CoA ligase</fullName>
    </recommendedName>
</protein>
<dbReference type="Pfam" id="PF00501">
    <property type="entry name" value="AMP-binding"/>
    <property type="match status" value="1"/>
</dbReference>
<dbReference type="Gene3D" id="3.40.50.12780">
    <property type="entry name" value="N-terminal domain of ligase-like"/>
    <property type="match status" value="1"/>
</dbReference>
<proteinExistence type="predicted"/>
<dbReference type="GO" id="GO:0031177">
    <property type="term" value="F:phosphopantetheine binding"/>
    <property type="evidence" value="ECO:0007669"/>
    <property type="project" value="TreeGrafter"/>
</dbReference>
<gene>
    <name evidence="3" type="ORF">AOZ06_22130</name>
</gene>
<dbReference type="PROSITE" id="PS00455">
    <property type="entry name" value="AMP_BINDING"/>
    <property type="match status" value="1"/>
</dbReference>
<dbReference type="InterPro" id="IPR000873">
    <property type="entry name" value="AMP-dep_synth/lig_dom"/>
</dbReference>
<sequence length="476" mass="50763">MLSRFTAHVRDRPGDTAVVWRHTEISYLQLYRRACAQQARVGRLGLADGAAVAVRTTKSPDAIALVLALLADNRPFLLPPADLSGETFAALAAKAGCVAVLSTEDSTDPGDGGELRVGGDTDSVGFMLTTSGSTGLPKIVPLTGDAVGRFTGWAARTFHIGPHRTVLNYAPLNFDLCLLDIWTTLAAGGRVVLVEAGRATRAGYLHDLIDRHQVDVVQAVPMLYTLLLAHGRPLPSVTHAISTGDALTTQCLAGLPGLLPNARLYNLYGCTETNDSFLHEIDAANERAPLPIGRPIDGVDALLIDPAGEVFTGPGVGELLVSTPFQTHGYLGSSNAVFVAHPRARTSGRYFRSGDLVRRDASGALTLEGRADFHVKVRGVRVNTQAVERTLLEHDDIAEAVVFAVPDPVAGSALHAVVHRRAQATHTLAVRAHCAERLPRAAVPTAIHLVDEPLPTTSTGKPDRTRIKHTYLQGQR</sequence>
<dbReference type="PANTHER" id="PTHR45527">
    <property type="entry name" value="NONRIBOSOMAL PEPTIDE SYNTHETASE"/>
    <property type="match status" value="1"/>
</dbReference>
<evidence type="ECO:0000259" key="2">
    <source>
        <dbReference type="Pfam" id="PF13193"/>
    </source>
</evidence>
<dbReference type="EMBL" id="CP012752">
    <property type="protein sequence ID" value="ALG14966.1"/>
    <property type="molecule type" value="Genomic_DNA"/>
</dbReference>
<dbReference type="InterPro" id="IPR042099">
    <property type="entry name" value="ANL_N_sf"/>
</dbReference>